<sequence length="100" mass="11300">MERAVYLWKYLEEEEPVNIGQDSEVDGFVDDEIVAFEVPADFPCHRYPSSSMYLNGRCVICRQLPTDPAHARMSCSPYGVTFGARDLPLFSADKTKKSGF</sequence>
<keyword evidence="2" id="KW-1185">Reference proteome</keyword>
<evidence type="ECO:0000313" key="2">
    <source>
        <dbReference type="Proteomes" id="UP000215335"/>
    </source>
</evidence>
<comment type="caution">
    <text evidence="1">The sequence shown here is derived from an EMBL/GenBank/DDBJ whole genome shotgun (WGS) entry which is preliminary data.</text>
</comment>
<evidence type="ECO:0000313" key="1">
    <source>
        <dbReference type="EMBL" id="OXU19066.1"/>
    </source>
</evidence>
<accession>A0A232EL27</accession>
<dbReference type="Proteomes" id="UP000215335">
    <property type="component" value="Unassembled WGS sequence"/>
</dbReference>
<name>A0A232EL27_9HYME</name>
<dbReference type="EMBL" id="NNAY01003638">
    <property type="protein sequence ID" value="OXU19066.1"/>
    <property type="molecule type" value="Genomic_DNA"/>
</dbReference>
<protein>
    <submittedName>
        <fullName evidence="1">Uncharacterized protein</fullName>
    </submittedName>
</protein>
<dbReference type="AlphaFoldDB" id="A0A232EL27"/>
<gene>
    <name evidence="1" type="ORF">TSAR_012062</name>
</gene>
<organism evidence="1 2">
    <name type="scientific">Trichomalopsis sarcophagae</name>
    <dbReference type="NCBI Taxonomy" id="543379"/>
    <lineage>
        <taxon>Eukaryota</taxon>
        <taxon>Metazoa</taxon>
        <taxon>Ecdysozoa</taxon>
        <taxon>Arthropoda</taxon>
        <taxon>Hexapoda</taxon>
        <taxon>Insecta</taxon>
        <taxon>Pterygota</taxon>
        <taxon>Neoptera</taxon>
        <taxon>Endopterygota</taxon>
        <taxon>Hymenoptera</taxon>
        <taxon>Apocrita</taxon>
        <taxon>Proctotrupomorpha</taxon>
        <taxon>Chalcidoidea</taxon>
        <taxon>Pteromalidae</taxon>
        <taxon>Pteromalinae</taxon>
        <taxon>Trichomalopsis</taxon>
    </lineage>
</organism>
<proteinExistence type="predicted"/>
<reference evidence="1 2" key="1">
    <citation type="journal article" date="2017" name="Curr. Biol.">
        <title>The Evolution of Venom by Co-option of Single-Copy Genes.</title>
        <authorList>
            <person name="Martinson E.O."/>
            <person name="Mrinalini"/>
            <person name="Kelkar Y.D."/>
            <person name="Chang C.H."/>
            <person name="Werren J.H."/>
        </authorList>
    </citation>
    <scope>NUCLEOTIDE SEQUENCE [LARGE SCALE GENOMIC DNA]</scope>
    <source>
        <strain evidence="1 2">Alberta</strain>
        <tissue evidence="1">Whole body</tissue>
    </source>
</reference>